<dbReference type="InterPro" id="IPR022694">
    <property type="entry name" value="3-OHacyl-CoA_DH"/>
</dbReference>
<evidence type="ECO:0000256" key="2">
    <source>
        <dbReference type="PIRSR" id="PIRSR000105-1"/>
    </source>
</evidence>
<proteinExistence type="predicted"/>
<dbReference type="InterPro" id="IPR008927">
    <property type="entry name" value="6-PGluconate_DH-like_C_sf"/>
</dbReference>
<dbReference type="RefSeq" id="WP_003843687.1">
    <property type="nucleotide sequence ID" value="NZ_LT598669.1"/>
</dbReference>
<dbReference type="InterPro" id="IPR006108">
    <property type="entry name" value="3HC_DH_C"/>
</dbReference>
<dbReference type="GeneID" id="87001238"/>
<dbReference type="EMBL" id="FLUA01000049">
    <property type="protein sequence ID" value="SBV66568.1"/>
    <property type="molecule type" value="Genomic_DNA"/>
</dbReference>
<dbReference type="SUPFAM" id="SSF48179">
    <property type="entry name" value="6-phosphogluconate dehydrogenase C-terminal domain-like"/>
    <property type="match status" value="1"/>
</dbReference>
<feature type="domain" description="3-hydroxyacyl-CoA dehydrogenase NAD binding" evidence="4">
    <location>
        <begin position="6"/>
        <end position="181"/>
    </location>
</feature>
<dbReference type="Gene3D" id="1.10.1040.10">
    <property type="entry name" value="N-(1-d-carboxylethyl)-l-norvaline Dehydrogenase, domain 2"/>
    <property type="match status" value="1"/>
</dbReference>
<dbReference type="PIRSF" id="PIRSF000105">
    <property type="entry name" value="HCDH"/>
    <property type="match status" value="1"/>
</dbReference>
<dbReference type="PANTHER" id="PTHR48075">
    <property type="entry name" value="3-HYDROXYACYL-COA DEHYDROGENASE FAMILY PROTEIN"/>
    <property type="match status" value="1"/>
</dbReference>
<feature type="site" description="Important for catalytic activity" evidence="2">
    <location>
        <position position="140"/>
    </location>
</feature>
<gene>
    <name evidence="5" type="ORF">KL86CIT2_50234</name>
    <name evidence="6" type="ORF">KM92CIT3_80376</name>
</gene>
<evidence type="ECO:0000259" key="3">
    <source>
        <dbReference type="Pfam" id="PF00725"/>
    </source>
</evidence>
<organism evidence="6">
    <name type="scientific">uncultured Citrobacter sp</name>
    <dbReference type="NCBI Taxonomy" id="200446"/>
    <lineage>
        <taxon>Bacteria</taxon>
        <taxon>Pseudomonadati</taxon>
        <taxon>Pseudomonadota</taxon>
        <taxon>Gammaproteobacteria</taxon>
        <taxon>Enterobacterales</taxon>
        <taxon>Enterobacteriaceae</taxon>
        <taxon>Citrobacter</taxon>
        <taxon>environmental samples</taxon>
    </lineage>
</organism>
<dbReference type="SUPFAM" id="SSF51735">
    <property type="entry name" value="NAD(P)-binding Rossmann-fold domains"/>
    <property type="match status" value="1"/>
</dbReference>
<dbReference type="Pfam" id="PF02737">
    <property type="entry name" value="3HCDH_N"/>
    <property type="match status" value="1"/>
</dbReference>
<dbReference type="GO" id="GO:0070403">
    <property type="term" value="F:NAD+ binding"/>
    <property type="evidence" value="ECO:0007669"/>
    <property type="project" value="InterPro"/>
</dbReference>
<reference evidence="6" key="1">
    <citation type="submission" date="2016-04" db="EMBL/GenBank/DDBJ databases">
        <authorList>
            <person name="Evans L.H."/>
            <person name="Alamgir A."/>
            <person name="Owens N."/>
            <person name="Weber N.D."/>
            <person name="Virtaneva K."/>
            <person name="Barbian K."/>
            <person name="Babar A."/>
            <person name="Rosenke K."/>
        </authorList>
    </citation>
    <scope>NUCLEOTIDE SEQUENCE</scope>
    <source>
        <strain evidence="5">86-2</strain>
        <strain evidence="6">92-3</strain>
    </source>
</reference>
<accession>A0A212IL03</accession>
<dbReference type="InterPro" id="IPR036291">
    <property type="entry name" value="NAD(P)-bd_dom_sf"/>
</dbReference>
<feature type="domain" description="3-hydroxyacyl-CoA dehydrogenase C-terminal" evidence="3">
    <location>
        <begin position="187"/>
        <end position="285"/>
    </location>
</feature>
<dbReference type="PANTHER" id="PTHR48075:SF5">
    <property type="entry name" value="3-HYDROXYBUTYRYL-COA DEHYDROGENASE"/>
    <property type="match status" value="1"/>
</dbReference>
<evidence type="ECO:0000259" key="4">
    <source>
        <dbReference type="Pfam" id="PF02737"/>
    </source>
</evidence>
<dbReference type="InterPro" id="IPR013328">
    <property type="entry name" value="6PGD_dom2"/>
</dbReference>
<evidence type="ECO:0000313" key="6">
    <source>
        <dbReference type="EMBL" id="SBV67510.1"/>
    </source>
</evidence>
<dbReference type="EMBL" id="FLUB01000020">
    <property type="protein sequence ID" value="SBV67510.1"/>
    <property type="molecule type" value="Genomic_DNA"/>
</dbReference>
<evidence type="ECO:0000256" key="1">
    <source>
        <dbReference type="ARBA" id="ARBA00023002"/>
    </source>
</evidence>
<dbReference type="GO" id="GO:0016616">
    <property type="term" value="F:oxidoreductase activity, acting on the CH-OH group of donors, NAD or NADP as acceptor"/>
    <property type="evidence" value="ECO:0007669"/>
    <property type="project" value="InterPro"/>
</dbReference>
<keyword evidence="1" id="KW-0560">Oxidoreductase</keyword>
<dbReference type="AlphaFoldDB" id="A0A212IL03"/>
<sequence>MQSKPVCVLGAGLMGVGIATHFARYGHDVWLYDTDSSRIAEISAVASGILDELITAEQFAVDEKDQVVSRLHGTTSLPEIAACGLLIEAIPERLELKHALYAQLEDLIAPEAVIASNTSGLPPDALAEKLVHPERLLIAHFWHPPHFIPLVEIVPGTATKAEYLRELQQLLLSMQLEAVVLDRAAPGFVGNRLQFALLREALHIVKSGIASAEVVDQVMRASLGRRYAMVGPLEAADMTGLSTVQDICRHLLPELATGSEMMSLVADKVANGDTGLRSGQGFYRWDDSRKEYIQQRREHQLRFALKP</sequence>
<dbReference type="Gene3D" id="3.40.50.720">
    <property type="entry name" value="NAD(P)-binding Rossmann-like Domain"/>
    <property type="match status" value="1"/>
</dbReference>
<protein>
    <submittedName>
        <fullName evidence="6">3-hydroxyacyl-CoA dehydrogenase</fullName>
    </submittedName>
</protein>
<dbReference type="GO" id="GO:0006631">
    <property type="term" value="P:fatty acid metabolic process"/>
    <property type="evidence" value="ECO:0007669"/>
    <property type="project" value="InterPro"/>
</dbReference>
<dbReference type="Pfam" id="PF00725">
    <property type="entry name" value="3HCDH"/>
    <property type="match status" value="1"/>
</dbReference>
<evidence type="ECO:0000313" key="5">
    <source>
        <dbReference type="EMBL" id="SBV66568.1"/>
    </source>
</evidence>
<dbReference type="InterPro" id="IPR006176">
    <property type="entry name" value="3-OHacyl-CoA_DH_NAD-bd"/>
</dbReference>
<name>A0A212IL03_9ENTR</name>